<dbReference type="InterPro" id="IPR036866">
    <property type="entry name" value="RibonucZ/Hydroxyglut_hydro"/>
</dbReference>
<sequence>MHYKKLAVAAASKRIRTVLPTRISTLTTTTTSSLLSLRRCLSTRGFTPSSNSSADPSTFAKLRPRRVPNSASNPPSNPRASPSRDPRPYPRPAKPTPSLVVDPPKKSGSSKYKIPDSVSKTVSKELYRYKYLYYEYSLYAPNRAFRTWKDRGILRHTKVPEDLFPDRIAIKLAPYQIGGARFILTPPPQDKEAPPGPAKPEHGAMRSHVQIVAAPTADTPGACLLVHYDNRRYLFGHLSEGTQRLFTEHKIPAAKLSHIFLSGKTDWATTGGLLGMILTVADVIISAKTAVEEENKLRRQKKKPEIIHGGPQRIEIHGSKNLEHMLAAARRFVFRKGFPLDAHELRADPRAANPENSKPDYEDENLKVWKIPLIATGMESRSRSSSTGSQNPRKRKLNSSEEPEAMETVVEGEGEEAVDGVDDVPAGVENDEEKTHLLMQTIIKHMFDSDWKPDALVEQSLHKVKLPAKIFVRDDEGKITVYKGPLPGRDADVPDIKVLVREPWPGALIHRLPPTDPSFDSTCYVVKNHARRGKFQPANALKYGLPKWTFSKLAKGESVTAEDGTVVTPDMVLDPPIPGHGFALIDIRYEYLLDSLLRRPEWENKEIMENIDAFYWILSPDVKDDSRLKDFMGKHNSFKHIVLGEGMSPNVISFAGASGKAIMMHRMDPDRFSIPNHNNKEGDLPAGLASVAELGKPGQRLLLSPSVEFQPKFAIDIMDTIKPIKELTSTHAKAFNLALEAQEKIAHPAFAARVAESEQDIPNRDTEIVTLGTGSALPSKYRNVSATLIRVPGYGSYLFDCGENTLGQLRRVYGYAETDVILRDLRAIYISHLHADHHLGVPSVLAQRAAVSAAHKEEAKPLTIISTPKYIGFLHEYKDVEPLDWTNIKFLTLIGTGRKPADDPNGPPSADLGPANNHFNMLPGTVCTLQPAALRNADVLESQTGLASIDACFVDHCLGATAAVFTWPSGLKISFSGDCRPSDAFAHIGKGSHLLIHECTFDDELIGEARAKKHSTASEALDVGKKMGARRVLLTHFSQRYPKMQAPVLDELEGSEEKKGLGGDRTVVLYAFDYMKIKLGEFKMAERFLPALRELYGELENEEEDVEVKE</sequence>
<dbReference type="InterPro" id="IPR047151">
    <property type="entry name" value="RNZ2-like"/>
</dbReference>
<dbReference type="Proteomes" id="UP000433876">
    <property type="component" value="Unassembled WGS sequence"/>
</dbReference>
<feature type="region of interest" description="Disordered" evidence="11">
    <location>
        <begin position="379"/>
        <end position="427"/>
    </location>
</feature>
<reference evidence="13 14" key="1">
    <citation type="submission" date="2017-07" db="EMBL/GenBank/DDBJ databases">
        <title>Genome sequence of the Sordaria macrospora wild type strain R19027.</title>
        <authorList>
            <person name="Nowrousian M."/>
            <person name="Teichert I."/>
            <person name="Kueck U."/>
        </authorList>
    </citation>
    <scope>NUCLEOTIDE SEQUENCE [LARGE SCALE GENOMIC DNA]</scope>
    <source>
        <strain evidence="13 14">R19027</strain>
        <tissue evidence="13">Mycelium</tissue>
    </source>
</reference>
<protein>
    <recommendedName>
        <fullName evidence="4">ribonuclease Z</fullName>
        <ecNumber evidence="4">3.1.26.11</ecNumber>
    </recommendedName>
</protein>
<keyword evidence="7" id="KW-0479">Metal-binding</keyword>
<evidence type="ECO:0000256" key="1">
    <source>
        <dbReference type="ARBA" id="ARBA00000402"/>
    </source>
</evidence>
<evidence type="ECO:0000259" key="12">
    <source>
        <dbReference type="Pfam" id="PF13691"/>
    </source>
</evidence>
<evidence type="ECO:0000256" key="3">
    <source>
        <dbReference type="ARBA" id="ARBA00007823"/>
    </source>
</evidence>
<gene>
    <name evidence="13" type="ORF">SMACR_05302</name>
</gene>
<feature type="compositionally biased region" description="Low complexity" evidence="11">
    <location>
        <begin position="67"/>
        <end position="81"/>
    </location>
</feature>
<evidence type="ECO:0000256" key="10">
    <source>
        <dbReference type="ARBA" id="ARBA00022833"/>
    </source>
</evidence>
<name>A0A8S9A0I5_SORMA</name>
<evidence type="ECO:0000256" key="11">
    <source>
        <dbReference type="SAM" id="MobiDB-lite"/>
    </source>
</evidence>
<keyword evidence="5" id="KW-0819">tRNA processing</keyword>
<dbReference type="GO" id="GO:0042781">
    <property type="term" value="F:3'-tRNA processing endoribonuclease activity"/>
    <property type="evidence" value="ECO:0007669"/>
    <property type="project" value="UniProtKB-EC"/>
</dbReference>
<feature type="compositionally biased region" description="Acidic residues" evidence="11">
    <location>
        <begin position="401"/>
        <end position="422"/>
    </location>
</feature>
<dbReference type="Pfam" id="PF13691">
    <property type="entry name" value="Lactamase_B_4"/>
    <property type="match status" value="1"/>
</dbReference>
<feature type="domain" description="tRNase Z endonuclease" evidence="12">
    <location>
        <begin position="210"/>
        <end position="272"/>
    </location>
</feature>
<dbReference type="PANTHER" id="PTHR12553">
    <property type="entry name" value="ZINC PHOSPHODIESTERASE ELAC PROTEIN 2"/>
    <property type="match status" value="1"/>
</dbReference>
<organism evidence="13 14">
    <name type="scientific">Sordaria macrospora</name>
    <dbReference type="NCBI Taxonomy" id="5147"/>
    <lineage>
        <taxon>Eukaryota</taxon>
        <taxon>Fungi</taxon>
        <taxon>Dikarya</taxon>
        <taxon>Ascomycota</taxon>
        <taxon>Pezizomycotina</taxon>
        <taxon>Sordariomycetes</taxon>
        <taxon>Sordariomycetidae</taxon>
        <taxon>Sordariales</taxon>
        <taxon>Sordariaceae</taxon>
        <taxon>Sordaria</taxon>
    </lineage>
</organism>
<evidence type="ECO:0000313" key="14">
    <source>
        <dbReference type="Proteomes" id="UP000433876"/>
    </source>
</evidence>
<dbReference type="GO" id="GO:0046872">
    <property type="term" value="F:metal ion binding"/>
    <property type="evidence" value="ECO:0007669"/>
    <property type="project" value="UniProtKB-KW"/>
</dbReference>
<dbReference type="EC" id="3.1.26.11" evidence="4"/>
<dbReference type="GO" id="GO:1990180">
    <property type="term" value="P:mitochondrial tRNA 3'-end processing"/>
    <property type="evidence" value="ECO:0007669"/>
    <property type="project" value="TreeGrafter"/>
</dbReference>
<dbReference type="VEuPathDB" id="FungiDB:SMAC_05302"/>
<evidence type="ECO:0000256" key="2">
    <source>
        <dbReference type="ARBA" id="ARBA00001947"/>
    </source>
</evidence>
<keyword evidence="6" id="KW-0540">Nuclease</keyword>
<evidence type="ECO:0000256" key="9">
    <source>
        <dbReference type="ARBA" id="ARBA00022801"/>
    </source>
</evidence>
<keyword evidence="10" id="KW-0862">Zinc</keyword>
<comment type="caution">
    <text evidence="13">The sequence shown here is derived from an EMBL/GenBank/DDBJ whole genome shotgun (WGS) entry which is preliminary data.</text>
</comment>
<keyword evidence="9" id="KW-0378">Hydrolase</keyword>
<evidence type="ECO:0000256" key="8">
    <source>
        <dbReference type="ARBA" id="ARBA00022759"/>
    </source>
</evidence>
<dbReference type="PANTHER" id="PTHR12553:SF49">
    <property type="entry name" value="ZINC PHOSPHODIESTERASE ELAC PROTEIN 2"/>
    <property type="match status" value="1"/>
</dbReference>
<dbReference type="Gene3D" id="3.60.15.10">
    <property type="entry name" value="Ribonuclease Z/Hydroxyacylglutathione hydrolase-like"/>
    <property type="match status" value="2"/>
</dbReference>
<comment type="cofactor">
    <cofactor evidence="2">
        <name>Zn(2+)</name>
        <dbReference type="ChEBI" id="CHEBI:29105"/>
    </cofactor>
</comment>
<dbReference type="InterPro" id="IPR027794">
    <property type="entry name" value="tRNase_Z_dom"/>
</dbReference>
<comment type="catalytic activity">
    <reaction evidence="1">
        <text>Endonucleolytic cleavage of RNA, removing extra 3' nucleotides from tRNA precursor, generating 3' termini of tRNAs. A 3'-hydroxy group is left at the tRNA terminus and a 5'-phosphoryl group is left at the trailer molecule.</text>
        <dbReference type="EC" id="3.1.26.11"/>
    </reaction>
</comment>
<dbReference type="GO" id="GO:0005739">
    <property type="term" value="C:mitochondrion"/>
    <property type="evidence" value="ECO:0007669"/>
    <property type="project" value="TreeGrafter"/>
</dbReference>
<dbReference type="Pfam" id="PF23023">
    <property type="entry name" value="Anti-Pycsar_Apyc1"/>
    <property type="match status" value="1"/>
</dbReference>
<accession>A0A8S9A0I5</accession>
<dbReference type="AlphaFoldDB" id="A0A8S9A0I5"/>
<evidence type="ECO:0000256" key="4">
    <source>
        <dbReference type="ARBA" id="ARBA00012477"/>
    </source>
</evidence>
<evidence type="ECO:0000313" key="13">
    <source>
        <dbReference type="EMBL" id="KAA8633862.1"/>
    </source>
</evidence>
<keyword evidence="8" id="KW-0255">Endonuclease</keyword>
<proteinExistence type="inferred from homology"/>
<feature type="compositionally biased region" description="Polar residues" evidence="11">
    <location>
        <begin position="45"/>
        <end position="56"/>
    </location>
</feature>
<comment type="similarity">
    <text evidence="3">Belongs to the RNase Z family.</text>
</comment>
<evidence type="ECO:0000256" key="5">
    <source>
        <dbReference type="ARBA" id="ARBA00022694"/>
    </source>
</evidence>
<dbReference type="CDD" id="cd07718">
    <property type="entry name" value="RNaseZ_ELAC1_ELAC2-C-term-like_MBL-fold"/>
    <property type="match status" value="1"/>
</dbReference>
<feature type="region of interest" description="Disordered" evidence="11">
    <location>
        <begin position="45"/>
        <end position="115"/>
    </location>
</feature>
<evidence type="ECO:0000256" key="6">
    <source>
        <dbReference type="ARBA" id="ARBA00022722"/>
    </source>
</evidence>
<dbReference type="OMA" id="MSHCKHT"/>
<dbReference type="EMBL" id="NMPR01000031">
    <property type="protein sequence ID" value="KAA8633862.1"/>
    <property type="molecule type" value="Genomic_DNA"/>
</dbReference>
<evidence type="ECO:0000256" key="7">
    <source>
        <dbReference type="ARBA" id="ARBA00022723"/>
    </source>
</evidence>
<dbReference type="SUPFAM" id="SSF56281">
    <property type="entry name" value="Metallo-hydrolase/oxidoreductase"/>
    <property type="match status" value="2"/>
</dbReference>